<dbReference type="AlphaFoldDB" id="A0A8I1JEY7"/>
<dbReference type="EMBL" id="JAEILH010000038">
    <property type="protein sequence ID" value="MBI6626492.1"/>
    <property type="molecule type" value="Genomic_DNA"/>
</dbReference>
<protein>
    <submittedName>
        <fullName evidence="1">Uncharacterized protein</fullName>
    </submittedName>
</protein>
<sequence length="156" mass="17531">MSKRKPCNRRVQIERSMRALINTNHAAVINIDPSGLQVMINWKNGKQILSRTVSDALCDVAHRWTIYIASICVRQDGAQYMKSIDIRPDGVHLVERLSDVLEHFYEEVKADCNPNHRVGMGWLAVPGEKTVTEAQLSFLLTSVGAWQQVKVDSCAA</sequence>
<name>A0A8I1JEY7_9PSED</name>
<organism evidence="1 2">
    <name type="scientific">Pseudomonas rhodesiae</name>
    <dbReference type="NCBI Taxonomy" id="76760"/>
    <lineage>
        <taxon>Bacteria</taxon>
        <taxon>Pseudomonadati</taxon>
        <taxon>Pseudomonadota</taxon>
        <taxon>Gammaproteobacteria</taxon>
        <taxon>Pseudomonadales</taxon>
        <taxon>Pseudomonadaceae</taxon>
        <taxon>Pseudomonas</taxon>
    </lineage>
</organism>
<comment type="caution">
    <text evidence="1">The sequence shown here is derived from an EMBL/GenBank/DDBJ whole genome shotgun (WGS) entry which is preliminary data.</text>
</comment>
<gene>
    <name evidence="1" type="ORF">YA0853_22910</name>
</gene>
<evidence type="ECO:0000313" key="2">
    <source>
        <dbReference type="Proteomes" id="UP000645865"/>
    </source>
</evidence>
<accession>A0A8I1JEY7</accession>
<proteinExistence type="predicted"/>
<dbReference type="Proteomes" id="UP000645865">
    <property type="component" value="Unassembled WGS sequence"/>
</dbReference>
<dbReference type="RefSeq" id="WP_169868903.1">
    <property type="nucleotide sequence ID" value="NZ_JAAQXE010000017.1"/>
</dbReference>
<reference evidence="1" key="1">
    <citation type="submission" date="2020-12" db="EMBL/GenBank/DDBJ databases">
        <title>Comparative genomic insights into the epidemiology and virulence of plant pathogenic Pseudomonads from Turkey.</title>
        <authorList>
            <person name="Dillon M."/>
            <person name="Ruiz-Bedoya T."/>
            <person name="Bendalovic-Torma C."/>
            <person name="Guttman K.M."/>
            <person name="Kwak H."/>
            <person name="Middleton M.A."/>
            <person name="Wang P.W."/>
            <person name="Horuz S."/>
            <person name="Aysan Y."/>
            <person name="Guttman D.S."/>
        </authorList>
    </citation>
    <scope>NUCLEOTIDE SEQUENCE</scope>
    <source>
        <strain evidence="1">S5_IA_3a</strain>
    </source>
</reference>
<evidence type="ECO:0000313" key="1">
    <source>
        <dbReference type="EMBL" id="MBI6626492.1"/>
    </source>
</evidence>